<dbReference type="InterPro" id="IPR022551">
    <property type="entry name" value="BrxC"/>
</dbReference>
<dbReference type="STRING" id="930152.SAMN05216565_101178"/>
<reference evidence="2" key="1">
    <citation type="submission" date="2016-10" db="EMBL/GenBank/DDBJ databases">
        <authorList>
            <person name="Varghese N."/>
            <person name="Submissions S."/>
        </authorList>
    </citation>
    <scope>NUCLEOTIDE SEQUENCE [LARGE SCALE GENOMIC DNA]</scope>
    <source>
        <strain evidence="2">IBRC-M10078</strain>
    </source>
</reference>
<dbReference type="AlphaFoldDB" id="A0A1H0P692"/>
<protein>
    <submittedName>
        <fullName evidence="1">Bacillithiol system protein YtxJ</fullName>
    </submittedName>
</protein>
<evidence type="ECO:0000313" key="1">
    <source>
        <dbReference type="EMBL" id="SDP00552.1"/>
    </source>
</evidence>
<evidence type="ECO:0000313" key="2">
    <source>
        <dbReference type="Proteomes" id="UP000199159"/>
    </source>
</evidence>
<dbReference type="Proteomes" id="UP000199159">
    <property type="component" value="Unassembled WGS sequence"/>
</dbReference>
<dbReference type="InterPro" id="IPR036249">
    <property type="entry name" value="Thioredoxin-like_sf"/>
</dbReference>
<dbReference type="EMBL" id="FNJU01000001">
    <property type="protein sequence ID" value="SDP00552.1"/>
    <property type="molecule type" value="Genomic_DNA"/>
</dbReference>
<dbReference type="Pfam" id="PF11009">
    <property type="entry name" value="BrxC"/>
    <property type="match status" value="1"/>
</dbReference>
<name>A0A1H0P692_9BACI</name>
<accession>A0A1H0P692</accession>
<dbReference type="Gene3D" id="3.40.30.10">
    <property type="entry name" value="Glutaredoxin"/>
    <property type="match status" value="1"/>
</dbReference>
<dbReference type="NCBIfam" id="TIGR04019">
    <property type="entry name" value="B_thiol_YtxJ"/>
    <property type="match status" value="1"/>
</dbReference>
<dbReference type="OrthoDB" id="677051at2"/>
<gene>
    <name evidence="1" type="ORF">SAMN05216565_101178</name>
</gene>
<organism evidence="1 2">
    <name type="scientific">Litchfieldia salsa</name>
    <dbReference type="NCBI Taxonomy" id="930152"/>
    <lineage>
        <taxon>Bacteria</taxon>
        <taxon>Bacillati</taxon>
        <taxon>Bacillota</taxon>
        <taxon>Bacilli</taxon>
        <taxon>Bacillales</taxon>
        <taxon>Bacillaceae</taxon>
        <taxon>Litchfieldia</taxon>
    </lineage>
</organism>
<keyword evidence="2" id="KW-1185">Reference proteome</keyword>
<proteinExistence type="predicted"/>
<sequence>MTQVKIETVEEFAEVVQQNEKVLLIKHSLTCPVSLAAFDEYEAFMKENPEVKSYYLYVQEARPLSNYIADEYGVKHESPQALVFENNSVSWNASHWKITKTSLAEIMA</sequence>
<dbReference type="SUPFAM" id="SSF52833">
    <property type="entry name" value="Thioredoxin-like"/>
    <property type="match status" value="1"/>
</dbReference>
<dbReference type="RefSeq" id="WP_090849248.1">
    <property type="nucleotide sequence ID" value="NZ_FNJU01000001.1"/>
</dbReference>